<dbReference type="GO" id="GO:0006879">
    <property type="term" value="P:intracellular iron ion homeostasis"/>
    <property type="evidence" value="ECO:0007669"/>
    <property type="project" value="TreeGrafter"/>
</dbReference>
<dbReference type="GO" id="GO:0005507">
    <property type="term" value="F:copper ion binding"/>
    <property type="evidence" value="ECO:0007669"/>
    <property type="project" value="InterPro"/>
</dbReference>
<dbReference type="AlphaFoldDB" id="A0A9P5TG75"/>
<evidence type="ECO:0000313" key="10">
    <source>
        <dbReference type="EMBL" id="KAF8873799.1"/>
    </source>
</evidence>
<feature type="region of interest" description="Disordered" evidence="8">
    <location>
        <begin position="519"/>
        <end position="564"/>
    </location>
</feature>
<dbReference type="SMART" id="SM01090">
    <property type="entry name" value="Copper-fist"/>
    <property type="match status" value="1"/>
</dbReference>
<organism evidence="10 11">
    <name type="scientific">Gymnopilus junonius</name>
    <name type="common">Spectacular rustgill mushroom</name>
    <name type="synonym">Gymnopilus spectabilis subsp. junonius</name>
    <dbReference type="NCBI Taxonomy" id="109634"/>
    <lineage>
        <taxon>Eukaryota</taxon>
        <taxon>Fungi</taxon>
        <taxon>Dikarya</taxon>
        <taxon>Basidiomycota</taxon>
        <taxon>Agaricomycotina</taxon>
        <taxon>Agaricomycetes</taxon>
        <taxon>Agaricomycetidae</taxon>
        <taxon>Agaricales</taxon>
        <taxon>Agaricineae</taxon>
        <taxon>Hymenogastraceae</taxon>
        <taxon>Gymnopilus</taxon>
    </lineage>
</organism>
<dbReference type="OrthoDB" id="5600085at2759"/>
<keyword evidence="6" id="KW-0804">Transcription</keyword>
<dbReference type="Proteomes" id="UP000724874">
    <property type="component" value="Unassembled WGS sequence"/>
</dbReference>
<dbReference type="InterPro" id="IPR001083">
    <property type="entry name" value="Cu_fist_DNA-bd_dom"/>
</dbReference>
<dbReference type="InterPro" id="IPR036395">
    <property type="entry name" value="Cu_fist_DNA-bd_dom_sf"/>
</dbReference>
<evidence type="ECO:0000256" key="3">
    <source>
        <dbReference type="ARBA" id="ARBA00022833"/>
    </source>
</evidence>
<dbReference type="GO" id="GO:0006878">
    <property type="term" value="P:intracellular copper ion homeostasis"/>
    <property type="evidence" value="ECO:0007669"/>
    <property type="project" value="TreeGrafter"/>
</dbReference>
<accession>A0A9P5TG75</accession>
<comment type="subcellular location">
    <subcellularLocation>
        <location evidence="1">Nucleus</location>
    </subcellularLocation>
</comment>
<dbReference type="SUPFAM" id="SSF57879">
    <property type="entry name" value="Zinc domain conserved in yeast copper-regulated transcription factors"/>
    <property type="match status" value="1"/>
</dbReference>
<dbReference type="Gene3D" id="3.90.430.10">
    <property type="entry name" value="Copper fist DNA-binding domain"/>
    <property type="match status" value="1"/>
</dbReference>
<dbReference type="InterPro" id="IPR051763">
    <property type="entry name" value="Copper_Homeo_Regul"/>
</dbReference>
<proteinExistence type="predicted"/>
<sequence>MIVSSKKYACETCIKGHRSSACRHTDRPLFEIKKKGRPVTQCDHCRELRKTKQVHVKCICESKAESSFQQGPKPGFEGAAFPNGLPQALEASVAFQSLTEGASSDSDHGGVRYGHQCKSGDPCNCVTPGPRNRRGGTVEQQHSSAVSGSAPDMLGRPSTQTSSRTSSQILARIAELRPVLPRPGPVHNPSTGLPHEHVSRHYDAKPYKHAIHGMTPQHVMQSSSYPSSGPSNPTYSYNAQAYNDQTQLLGPSQAWAQQEQNIFDNGLPSLCGCGDGCACPGCVHHNRASANPSSSAYASCTNPDTCSTCLDCTIMSLPPSAILPPDTALSIYDSQLQNDVIDDWLRQMSANTPPSHSFQQDASLRGPAFQQQPANWNPRDGFPFSNQPASRGRDLPHNIASAGFNYDSSDVQPMMPFGAPAGDRGGVFPPRGHRSHPSTADLDPQIDSRLFPTGRMMNDSSFLHVADNSRSRSPSTSSQSSYQGSDGHGAGPVPPYRPSGRMQGMFTNAQGARSAPQLNIRPNLQRGPNSASPASISPSPGSMPSGMRQGPYAPSNPDTGSSECDPSLAGLQIFSWKDFLHWLCTVYTLFENR</sequence>
<feature type="region of interest" description="Disordered" evidence="8">
    <location>
        <begin position="128"/>
        <end position="167"/>
    </location>
</feature>
<keyword evidence="3" id="KW-0862">Zinc</keyword>
<feature type="compositionally biased region" description="Polar residues" evidence="8">
    <location>
        <begin position="519"/>
        <end position="529"/>
    </location>
</feature>
<keyword evidence="4" id="KW-0186">Copper</keyword>
<dbReference type="PROSITE" id="PS50073">
    <property type="entry name" value="COPPER_FIST_2"/>
    <property type="match status" value="1"/>
</dbReference>
<feature type="domain" description="Copper-fist" evidence="9">
    <location>
        <begin position="1"/>
        <end position="39"/>
    </location>
</feature>
<dbReference type="GO" id="GO:0005634">
    <property type="term" value="C:nucleus"/>
    <property type="evidence" value="ECO:0007669"/>
    <property type="project" value="UniProtKB-SubCell"/>
</dbReference>
<feature type="compositionally biased region" description="Polar residues" evidence="8">
    <location>
        <begin position="138"/>
        <end position="147"/>
    </location>
</feature>
<dbReference type="GO" id="GO:0000978">
    <property type="term" value="F:RNA polymerase II cis-regulatory region sequence-specific DNA binding"/>
    <property type="evidence" value="ECO:0007669"/>
    <property type="project" value="TreeGrafter"/>
</dbReference>
<comment type="caution">
    <text evidence="10">The sequence shown here is derived from an EMBL/GenBank/DDBJ whole genome shotgun (WGS) entry which is preliminary data.</text>
</comment>
<dbReference type="SMART" id="SM00412">
    <property type="entry name" value="Cu_FIST"/>
    <property type="match status" value="1"/>
</dbReference>
<feature type="compositionally biased region" description="Low complexity" evidence="8">
    <location>
        <begin position="530"/>
        <end position="547"/>
    </location>
</feature>
<evidence type="ECO:0000256" key="4">
    <source>
        <dbReference type="ARBA" id="ARBA00023008"/>
    </source>
</evidence>
<dbReference type="PANTHER" id="PTHR28088:SF5">
    <property type="entry name" value="TRANSCRIPTIONAL ACTIVATOR HAA1-RELATED"/>
    <property type="match status" value="1"/>
</dbReference>
<dbReference type="FunFam" id="3.90.430.10:FF:000001">
    <property type="entry name" value="Copper fist DNA-binding protein"/>
    <property type="match status" value="1"/>
</dbReference>
<evidence type="ECO:0000256" key="2">
    <source>
        <dbReference type="ARBA" id="ARBA00022723"/>
    </source>
</evidence>
<feature type="region of interest" description="Disordered" evidence="8">
    <location>
        <begin position="417"/>
        <end position="504"/>
    </location>
</feature>
<gene>
    <name evidence="10" type="ORF">CPB84DRAFT_1753160</name>
</gene>
<dbReference type="GO" id="GO:0045944">
    <property type="term" value="P:positive regulation of transcription by RNA polymerase II"/>
    <property type="evidence" value="ECO:0007669"/>
    <property type="project" value="TreeGrafter"/>
</dbReference>
<keyword evidence="5" id="KW-0805">Transcription regulation</keyword>
<keyword evidence="2" id="KW-0479">Metal-binding</keyword>
<dbReference type="EMBL" id="JADNYJ010000228">
    <property type="protein sequence ID" value="KAF8873799.1"/>
    <property type="molecule type" value="Genomic_DNA"/>
</dbReference>
<evidence type="ECO:0000256" key="7">
    <source>
        <dbReference type="ARBA" id="ARBA00023242"/>
    </source>
</evidence>
<dbReference type="PRINTS" id="PR00617">
    <property type="entry name" value="COPPERFIST"/>
</dbReference>
<dbReference type="PANTHER" id="PTHR28088">
    <property type="entry name" value="TRANSCRIPTIONAL ACTIVATOR HAA1-RELATED"/>
    <property type="match status" value="1"/>
</dbReference>
<evidence type="ECO:0000256" key="5">
    <source>
        <dbReference type="ARBA" id="ARBA00023015"/>
    </source>
</evidence>
<protein>
    <recommendedName>
        <fullName evidence="9">Copper-fist domain-containing protein</fullName>
    </recommendedName>
</protein>
<keyword evidence="7" id="KW-0539">Nucleus</keyword>
<dbReference type="GO" id="GO:0000981">
    <property type="term" value="F:DNA-binding transcription factor activity, RNA polymerase II-specific"/>
    <property type="evidence" value="ECO:0007669"/>
    <property type="project" value="TreeGrafter"/>
</dbReference>
<feature type="compositionally biased region" description="Low complexity" evidence="8">
    <location>
        <begin position="471"/>
        <end position="485"/>
    </location>
</feature>
<dbReference type="Pfam" id="PF00649">
    <property type="entry name" value="Copper-fist"/>
    <property type="match status" value="1"/>
</dbReference>
<evidence type="ECO:0000313" key="11">
    <source>
        <dbReference type="Proteomes" id="UP000724874"/>
    </source>
</evidence>
<evidence type="ECO:0000256" key="1">
    <source>
        <dbReference type="ARBA" id="ARBA00004123"/>
    </source>
</evidence>
<evidence type="ECO:0000259" key="9">
    <source>
        <dbReference type="PROSITE" id="PS50073"/>
    </source>
</evidence>
<feature type="compositionally biased region" description="Low complexity" evidence="8">
    <location>
        <begin position="158"/>
        <end position="167"/>
    </location>
</feature>
<evidence type="ECO:0000256" key="8">
    <source>
        <dbReference type="SAM" id="MobiDB-lite"/>
    </source>
</evidence>
<evidence type="ECO:0000256" key="6">
    <source>
        <dbReference type="ARBA" id="ARBA00023163"/>
    </source>
</evidence>
<reference evidence="10" key="1">
    <citation type="submission" date="2020-11" db="EMBL/GenBank/DDBJ databases">
        <authorList>
            <consortium name="DOE Joint Genome Institute"/>
            <person name="Ahrendt S."/>
            <person name="Riley R."/>
            <person name="Andreopoulos W."/>
            <person name="LaButti K."/>
            <person name="Pangilinan J."/>
            <person name="Ruiz-duenas F.J."/>
            <person name="Barrasa J.M."/>
            <person name="Sanchez-Garcia M."/>
            <person name="Camarero S."/>
            <person name="Miyauchi S."/>
            <person name="Serrano A."/>
            <person name="Linde D."/>
            <person name="Babiker R."/>
            <person name="Drula E."/>
            <person name="Ayuso-Fernandez I."/>
            <person name="Pacheco R."/>
            <person name="Padilla G."/>
            <person name="Ferreira P."/>
            <person name="Barriuso J."/>
            <person name="Kellner H."/>
            <person name="Castanera R."/>
            <person name="Alfaro M."/>
            <person name="Ramirez L."/>
            <person name="Pisabarro A.G."/>
            <person name="Kuo A."/>
            <person name="Tritt A."/>
            <person name="Lipzen A."/>
            <person name="He G."/>
            <person name="Yan M."/>
            <person name="Ng V."/>
            <person name="Cullen D."/>
            <person name="Martin F."/>
            <person name="Rosso M.-N."/>
            <person name="Henrissat B."/>
            <person name="Hibbett D."/>
            <person name="Martinez A.T."/>
            <person name="Grigoriev I.V."/>
        </authorList>
    </citation>
    <scope>NUCLEOTIDE SEQUENCE</scope>
    <source>
        <strain evidence="10">AH 44721</strain>
    </source>
</reference>
<name>A0A9P5TG75_GYMJU</name>
<keyword evidence="11" id="KW-1185">Reference proteome</keyword>